<dbReference type="InterPro" id="IPR027417">
    <property type="entry name" value="P-loop_NTPase"/>
</dbReference>
<dbReference type="SUPFAM" id="SSF52540">
    <property type="entry name" value="P-loop containing nucleoside triphosphate hydrolases"/>
    <property type="match status" value="1"/>
</dbReference>
<keyword evidence="5" id="KW-1185">Reference proteome</keyword>
<sequence length="325" mass="35657">MTTAVVKQELAVASFSKVYSLDEVETALNELPDGASDALRATYEKMLKVGNLRFCVKPNRMPSIDDLAASLPNFDEPLDDIRKQIALCLETDDRLELMPMLLLGEPGIGKTHFAKQLARLLGTSSHYVAMSSLTAGWILSGASSQWRNAKPGKVFDALVNGSYANPVITVDEIDKATGDAQYDPLGALYALLEHDTAQAFIDEFAEVPINAGNVVWIATANDARAIPEPLLNRMNVYEIPAPDRDGARRIGQAIYAEIREAHAWGARFPETLGDAPLDVLTQASPRGMRRAMLNAFGNARIDGRHHVEARDIQLDRQSRRKSIGF</sequence>
<dbReference type="OrthoDB" id="8552455at2"/>
<dbReference type="Pfam" id="PF00004">
    <property type="entry name" value="AAA"/>
    <property type="match status" value="1"/>
</dbReference>
<organism evidence="3 4">
    <name type="scientific">Caballeronia grimmiae</name>
    <dbReference type="NCBI Taxonomy" id="1071679"/>
    <lineage>
        <taxon>Bacteria</taxon>
        <taxon>Pseudomonadati</taxon>
        <taxon>Pseudomonadota</taxon>
        <taxon>Betaproteobacteria</taxon>
        <taxon>Burkholderiales</taxon>
        <taxon>Burkholderiaceae</taxon>
        <taxon>Caballeronia</taxon>
    </lineage>
</organism>
<name>A0A069P643_9BURK</name>
<reference evidence="5" key="3">
    <citation type="journal article" date="2019" name="Int. J. Syst. Evol. Microbiol.">
        <title>The Global Catalogue of Microorganisms (GCM) 10K type strain sequencing project: providing services to taxonomists for standard genome sequencing and annotation.</title>
        <authorList>
            <consortium name="The Broad Institute Genomics Platform"/>
            <consortium name="The Broad Institute Genome Sequencing Center for Infectious Disease"/>
            <person name="Wu L."/>
            <person name="Ma J."/>
        </authorList>
    </citation>
    <scope>NUCLEOTIDE SEQUENCE [LARGE SCALE GENOMIC DNA]</scope>
    <source>
        <strain evidence="5">CGMCC 1.11013</strain>
    </source>
</reference>
<dbReference type="GO" id="GO:0004252">
    <property type="term" value="F:serine-type endopeptidase activity"/>
    <property type="evidence" value="ECO:0007669"/>
    <property type="project" value="InterPro"/>
</dbReference>
<evidence type="ECO:0000313" key="3">
    <source>
        <dbReference type="EMBL" id="KDR35952.1"/>
    </source>
</evidence>
<dbReference type="GO" id="GO:0003697">
    <property type="term" value="F:single-stranded DNA binding"/>
    <property type="evidence" value="ECO:0007669"/>
    <property type="project" value="TreeGrafter"/>
</dbReference>
<dbReference type="EMBL" id="JFHE01000005">
    <property type="protein sequence ID" value="KDR35952.1"/>
    <property type="molecule type" value="Genomic_DNA"/>
</dbReference>
<dbReference type="GO" id="GO:0004176">
    <property type="term" value="F:ATP-dependent peptidase activity"/>
    <property type="evidence" value="ECO:0007669"/>
    <property type="project" value="InterPro"/>
</dbReference>
<dbReference type="RefSeq" id="WP_035962342.1">
    <property type="nucleotide sequence ID" value="NZ_BMEG01000009.1"/>
</dbReference>
<comment type="caution">
    <text evidence="3">The sequence shown here is derived from an EMBL/GenBank/DDBJ whole genome shotgun (WGS) entry which is preliminary data.</text>
</comment>
<dbReference type="Proteomes" id="UP000597138">
    <property type="component" value="Unassembled WGS sequence"/>
</dbReference>
<reference evidence="2" key="1">
    <citation type="journal article" date="2014" name="Int. J. Syst. Evol. Microbiol.">
        <title>Complete genome of a new Firmicutes species belonging to the dominant human colonic microbiota ('Ruminococcus bicirculans') reveals two chromosomes and a selective capacity to utilize plant glucans.</title>
        <authorList>
            <consortium name="NISC Comparative Sequencing Program"/>
            <person name="Wegmann U."/>
            <person name="Louis P."/>
            <person name="Goesmann A."/>
            <person name="Henrissat B."/>
            <person name="Duncan S.H."/>
            <person name="Flint H.J."/>
        </authorList>
    </citation>
    <scope>NUCLEOTIDE SEQUENCE</scope>
    <source>
        <strain evidence="2">CGMCC 1.11013</strain>
    </source>
</reference>
<dbReference type="eggNOG" id="COG0466">
    <property type="taxonomic scope" value="Bacteria"/>
</dbReference>
<dbReference type="GO" id="GO:0006515">
    <property type="term" value="P:protein quality control for misfolded or incompletely synthesized proteins"/>
    <property type="evidence" value="ECO:0007669"/>
    <property type="project" value="TreeGrafter"/>
</dbReference>
<dbReference type="PANTHER" id="PTHR43718:SF2">
    <property type="entry name" value="LON PROTEASE HOMOLOG, MITOCHONDRIAL"/>
    <property type="match status" value="1"/>
</dbReference>
<dbReference type="GO" id="GO:0051131">
    <property type="term" value="P:chaperone-mediated protein complex assembly"/>
    <property type="evidence" value="ECO:0007669"/>
    <property type="project" value="TreeGrafter"/>
</dbReference>
<dbReference type="AlphaFoldDB" id="A0A069P643"/>
<gene>
    <name evidence="3" type="ORF">BG57_25565</name>
    <name evidence="2" type="ORF">GCM10010985_47940</name>
</gene>
<evidence type="ECO:0000313" key="4">
    <source>
        <dbReference type="Proteomes" id="UP000027439"/>
    </source>
</evidence>
<dbReference type="InterPro" id="IPR003959">
    <property type="entry name" value="ATPase_AAA_core"/>
</dbReference>
<evidence type="ECO:0000313" key="2">
    <source>
        <dbReference type="EMBL" id="GGD87764.1"/>
    </source>
</evidence>
<dbReference type="Gene3D" id="3.40.50.300">
    <property type="entry name" value="P-loop containing nucleotide triphosphate hydrolases"/>
    <property type="match status" value="1"/>
</dbReference>
<accession>A0A069P643</accession>
<dbReference type="GO" id="GO:0007005">
    <property type="term" value="P:mitochondrion organization"/>
    <property type="evidence" value="ECO:0007669"/>
    <property type="project" value="TreeGrafter"/>
</dbReference>
<dbReference type="EMBL" id="BMEG01000009">
    <property type="protein sequence ID" value="GGD87764.1"/>
    <property type="molecule type" value="Genomic_DNA"/>
</dbReference>
<proteinExistence type="predicted"/>
<dbReference type="SMART" id="SM00382">
    <property type="entry name" value="AAA"/>
    <property type="match status" value="1"/>
</dbReference>
<dbReference type="InterPro" id="IPR003593">
    <property type="entry name" value="AAA+_ATPase"/>
</dbReference>
<evidence type="ECO:0000313" key="5">
    <source>
        <dbReference type="Proteomes" id="UP000597138"/>
    </source>
</evidence>
<reference evidence="3 4" key="2">
    <citation type="submission" date="2014-03" db="EMBL/GenBank/DDBJ databases">
        <title>Draft Genome Sequences of Four Burkholderia Strains.</title>
        <authorList>
            <person name="Liu X.Y."/>
            <person name="Li C.X."/>
            <person name="Xu J.H."/>
        </authorList>
    </citation>
    <scope>NUCLEOTIDE SEQUENCE [LARGE SCALE GENOMIC DNA]</scope>
    <source>
        <strain evidence="3 4">R27</strain>
    </source>
</reference>
<dbReference type="InterPro" id="IPR027065">
    <property type="entry name" value="Lon_Prtase"/>
</dbReference>
<dbReference type="GO" id="GO:0016887">
    <property type="term" value="F:ATP hydrolysis activity"/>
    <property type="evidence" value="ECO:0007669"/>
    <property type="project" value="InterPro"/>
</dbReference>
<dbReference type="STRING" id="1071679.BG57_25565"/>
<dbReference type="GO" id="GO:0005524">
    <property type="term" value="F:ATP binding"/>
    <property type="evidence" value="ECO:0007669"/>
    <property type="project" value="InterPro"/>
</dbReference>
<evidence type="ECO:0000259" key="1">
    <source>
        <dbReference type="SMART" id="SM00382"/>
    </source>
</evidence>
<protein>
    <submittedName>
        <fullName evidence="2 3">ATPase</fullName>
    </submittedName>
</protein>
<dbReference type="PANTHER" id="PTHR43718">
    <property type="entry name" value="LON PROTEASE"/>
    <property type="match status" value="1"/>
</dbReference>
<reference evidence="2" key="4">
    <citation type="submission" date="2024-05" db="EMBL/GenBank/DDBJ databases">
        <authorList>
            <person name="Sun Q."/>
            <person name="Zhou Y."/>
        </authorList>
    </citation>
    <scope>NUCLEOTIDE SEQUENCE</scope>
    <source>
        <strain evidence="2">CGMCC 1.11013</strain>
    </source>
</reference>
<feature type="domain" description="AAA+ ATPase" evidence="1">
    <location>
        <begin position="96"/>
        <end position="240"/>
    </location>
</feature>
<dbReference type="Proteomes" id="UP000027439">
    <property type="component" value="Unassembled WGS sequence"/>
</dbReference>